<feature type="compositionally biased region" description="Low complexity" evidence="1">
    <location>
        <begin position="84"/>
        <end position="101"/>
    </location>
</feature>
<organism evidence="4 5">
    <name type="scientific">Podospora aff. communis PSN243</name>
    <dbReference type="NCBI Taxonomy" id="3040156"/>
    <lineage>
        <taxon>Eukaryota</taxon>
        <taxon>Fungi</taxon>
        <taxon>Dikarya</taxon>
        <taxon>Ascomycota</taxon>
        <taxon>Pezizomycotina</taxon>
        <taxon>Sordariomycetes</taxon>
        <taxon>Sordariomycetidae</taxon>
        <taxon>Sordariales</taxon>
        <taxon>Podosporaceae</taxon>
        <taxon>Podospora</taxon>
    </lineage>
</organism>
<feature type="transmembrane region" description="Helical" evidence="2">
    <location>
        <begin position="465"/>
        <end position="482"/>
    </location>
</feature>
<evidence type="ECO:0000259" key="3">
    <source>
        <dbReference type="Pfam" id="PF20237"/>
    </source>
</evidence>
<protein>
    <recommendedName>
        <fullName evidence="3">DUF6594 domain-containing protein</fullName>
    </recommendedName>
</protein>
<name>A0AAV9GEU3_9PEZI</name>
<feature type="domain" description="DUF6594" evidence="3">
    <location>
        <begin position="190"/>
        <end position="482"/>
    </location>
</feature>
<feature type="region of interest" description="Disordered" evidence="1">
    <location>
        <begin position="348"/>
        <end position="436"/>
    </location>
</feature>
<feature type="compositionally biased region" description="Polar residues" evidence="1">
    <location>
        <begin position="102"/>
        <end position="117"/>
    </location>
</feature>
<sequence length="532" mass="57711">MDPEEASPDLFDSRSARRTRARSSAPVLEHPERRKRRGTASKDDFKTIETAATDTRKRPNAMSFLDLDSPDITEEDIRRVVETSGEWSPRSASSSSSSNDSAGQRSTADTDVTTPEHSINGDGPPPASEQEQTAPSDAEEKDRYGTPEMTRGPMKHPHIPPKELQPRIAAPGQGHAKHLPRAEKLPMSGYELLAAKLSSSEKTRSRRRGSVKSTLTDDGEAPIKPIYRRFEALNHRLLLHLQDELSELEEQLHRLDTTDTQTRRLANCILPASRRAEFMAGGELQWHKTDILGKIGFKLGHYNQVLTSFTETQALPSASLSDVETYRTYLATRNPIAEIETRFLDPTDDLVCLSPPNNPSRRSSSSSSSSTSSPALSEDMLTPMPLKTTFGFSPSPPDTGGTNTHTNSTSPSRKQSISSPLPLVNPTSDSTSTSTTQLTPTTHLALLGALAITAPILTFGFITDFVFRMAVVLVVGLVVSALRGRMDDSLRAGAGEAPQQATGEEAAVTSTRDVLVLVGIYGGVMGFLAAVV</sequence>
<dbReference type="PANTHER" id="PTHR34502:SF6">
    <property type="entry name" value="DUF6594 DOMAIN-CONTAINING PROTEIN"/>
    <property type="match status" value="1"/>
</dbReference>
<feature type="region of interest" description="Disordered" evidence="1">
    <location>
        <begin position="1"/>
        <end position="178"/>
    </location>
</feature>
<comment type="caution">
    <text evidence="4">The sequence shown here is derived from an EMBL/GenBank/DDBJ whole genome shotgun (WGS) entry which is preliminary data.</text>
</comment>
<dbReference type="EMBL" id="MU865956">
    <property type="protein sequence ID" value="KAK4446589.1"/>
    <property type="molecule type" value="Genomic_DNA"/>
</dbReference>
<dbReference type="Proteomes" id="UP001321760">
    <property type="component" value="Unassembled WGS sequence"/>
</dbReference>
<feature type="compositionally biased region" description="Low complexity" evidence="1">
    <location>
        <begin position="359"/>
        <end position="374"/>
    </location>
</feature>
<reference evidence="4" key="2">
    <citation type="submission" date="2023-05" db="EMBL/GenBank/DDBJ databases">
        <authorList>
            <consortium name="Lawrence Berkeley National Laboratory"/>
            <person name="Steindorff A."/>
            <person name="Hensen N."/>
            <person name="Bonometti L."/>
            <person name="Westerberg I."/>
            <person name="Brannstrom I.O."/>
            <person name="Guillou S."/>
            <person name="Cros-Aarteil S."/>
            <person name="Calhoun S."/>
            <person name="Haridas S."/>
            <person name="Kuo A."/>
            <person name="Mondo S."/>
            <person name="Pangilinan J."/>
            <person name="Riley R."/>
            <person name="Labutti K."/>
            <person name="Andreopoulos B."/>
            <person name="Lipzen A."/>
            <person name="Chen C."/>
            <person name="Yanf M."/>
            <person name="Daum C."/>
            <person name="Ng V."/>
            <person name="Clum A."/>
            <person name="Ohm R."/>
            <person name="Martin F."/>
            <person name="Silar P."/>
            <person name="Natvig D."/>
            <person name="Lalanne C."/>
            <person name="Gautier V."/>
            <person name="Ament-Velasquez S.L."/>
            <person name="Kruys A."/>
            <person name="Hutchinson M.I."/>
            <person name="Powell A.J."/>
            <person name="Barry K."/>
            <person name="Miller A.N."/>
            <person name="Grigoriev I.V."/>
            <person name="Debuchy R."/>
            <person name="Gladieux P."/>
            <person name="Thoren M.H."/>
            <person name="Johannesson H."/>
        </authorList>
    </citation>
    <scope>NUCLEOTIDE SEQUENCE</scope>
    <source>
        <strain evidence="4">PSN243</strain>
    </source>
</reference>
<feature type="transmembrane region" description="Helical" evidence="2">
    <location>
        <begin position="514"/>
        <end position="531"/>
    </location>
</feature>
<evidence type="ECO:0000256" key="1">
    <source>
        <dbReference type="SAM" id="MobiDB-lite"/>
    </source>
</evidence>
<accession>A0AAV9GEU3</accession>
<evidence type="ECO:0000256" key="2">
    <source>
        <dbReference type="SAM" id="Phobius"/>
    </source>
</evidence>
<evidence type="ECO:0000313" key="4">
    <source>
        <dbReference type="EMBL" id="KAK4446589.1"/>
    </source>
</evidence>
<keyword evidence="2" id="KW-0812">Transmembrane</keyword>
<keyword evidence="5" id="KW-1185">Reference proteome</keyword>
<reference evidence="4" key="1">
    <citation type="journal article" date="2023" name="Mol. Phylogenet. Evol.">
        <title>Genome-scale phylogeny and comparative genomics of the fungal order Sordariales.</title>
        <authorList>
            <person name="Hensen N."/>
            <person name="Bonometti L."/>
            <person name="Westerberg I."/>
            <person name="Brannstrom I.O."/>
            <person name="Guillou S."/>
            <person name="Cros-Aarteil S."/>
            <person name="Calhoun S."/>
            <person name="Haridas S."/>
            <person name="Kuo A."/>
            <person name="Mondo S."/>
            <person name="Pangilinan J."/>
            <person name="Riley R."/>
            <person name="LaButti K."/>
            <person name="Andreopoulos B."/>
            <person name="Lipzen A."/>
            <person name="Chen C."/>
            <person name="Yan M."/>
            <person name="Daum C."/>
            <person name="Ng V."/>
            <person name="Clum A."/>
            <person name="Steindorff A."/>
            <person name="Ohm R.A."/>
            <person name="Martin F."/>
            <person name="Silar P."/>
            <person name="Natvig D.O."/>
            <person name="Lalanne C."/>
            <person name="Gautier V."/>
            <person name="Ament-Velasquez S.L."/>
            <person name="Kruys A."/>
            <person name="Hutchinson M.I."/>
            <person name="Powell A.J."/>
            <person name="Barry K."/>
            <person name="Miller A.N."/>
            <person name="Grigoriev I.V."/>
            <person name="Debuchy R."/>
            <person name="Gladieux P."/>
            <person name="Hiltunen Thoren M."/>
            <person name="Johannesson H."/>
        </authorList>
    </citation>
    <scope>NUCLEOTIDE SEQUENCE</scope>
    <source>
        <strain evidence="4">PSN243</strain>
    </source>
</reference>
<dbReference type="PANTHER" id="PTHR34502">
    <property type="entry name" value="DUF6594 DOMAIN-CONTAINING PROTEIN-RELATED"/>
    <property type="match status" value="1"/>
</dbReference>
<feature type="region of interest" description="Disordered" evidence="1">
    <location>
        <begin position="196"/>
        <end position="219"/>
    </location>
</feature>
<dbReference type="AlphaFoldDB" id="A0AAV9GEU3"/>
<keyword evidence="2" id="KW-1133">Transmembrane helix</keyword>
<evidence type="ECO:0000313" key="5">
    <source>
        <dbReference type="Proteomes" id="UP001321760"/>
    </source>
</evidence>
<feature type="compositionally biased region" description="Low complexity" evidence="1">
    <location>
        <begin position="399"/>
        <end position="410"/>
    </location>
</feature>
<feature type="compositionally biased region" description="Low complexity" evidence="1">
    <location>
        <begin position="427"/>
        <end position="436"/>
    </location>
</feature>
<dbReference type="InterPro" id="IPR046529">
    <property type="entry name" value="DUF6594"/>
</dbReference>
<proteinExistence type="predicted"/>
<dbReference type="Pfam" id="PF20237">
    <property type="entry name" value="DUF6594"/>
    <property type="match status" value="1"/>
</dbReference>
<gene>
    <name evidence="4" type="ORF">QBC34DRAFT_304921</name>
</gene>
<keyword evidence="2" id="KW-0472">Membrane</keyword>